<dbReference type="InterPro" id="IPR036291">
    <property type="entry name" value="NAD(P)-bd_dom_sf"/>
</dbReference>
<evidence type="ECO:0000256" key="5">
    <source>
        <dbReference type="ARBA" id="ARBA00023027"/>
    </source>
</evidence>
<dbReference type="Gene3D" id="3.40.50.720">
    <property type="entry name" value="NAD(P)-binding Rossmann-like Domain"/>
    <property type="match status" value="1"/>
</dbReference>
<protein>
    <submittedName>
        <fullName evidence="6">Alcohol dehydrogenase-like domain-containing protein</fullName>
    </submittedName>
</protein>
<keyword evidence="7" id="KW-1185">Reference proteome</keyword>
<feature type="non-terminal residue" evidence="6">
    <location>
        <position position="1"/>
    </location>
</feature>
<evidence type="ECO:0000256" key="1">
    <source>
        <dbReference type="ARBA" id="ARBA00001947"/>
    </source>
</evidence>
<dbReference type="Proteomes" id="UP000076584">
    <property type="component" value="Unassembled WGS sequence"/>
</dbReference>
<evidence type="ECO:0000256" key="2">
    <source>
        <dbReference type="ARBA" id="ARBA00008072"/>
    </source>
</evidence>
<comment type="caution">
    <text evidence="6">The sequence shown here is derived from an EMBL/GenBank/DDBJ whole genome shotgun (WGS) entry which is preliminary data.</text>
</comment>
<dbReference type="Gene3D" id="3.90.180.10">
    <property type="entry name" value="Medium-chain alcohol dehydrogenases, catalytic domain"/>
    <property type="match status" value="1"/>
</dbReference>
<dbReference type="PANTHER" id="PTHR42813">
    <property type="entry name" value="ZINC-TYPE ALCOHOL DEHYDROGENASE-LIKE"/>
    <property type="match status" value="1"/>
</dbReference>
<dbReference type="SUPFAM" id="SSF51735">
    <property type="entry name" value="NAD(P)-binding Rossmann-fold domains"/>
    <property type="match status" value="1"/>
</dbReference>
<keyword evidence="3" id="KW-0479">Metal-binding</keyword>
<comment type="cofactor">
    <cofactor evidence="1">
        <name>Zn(2+)</name>
        <dbReference type="ChEBI" id="CHEBI:29105"/>
    </cofactor>
</comment>
<reference evidence="6 7" key="1">
    <citation type="submission" date="2015-06" db="EMBL/GenBank/DDBJ databases">
        <title>Survival trade-offs in plant roots during colonization by closely related pathogenic and mutualistic fungi.</title>
        <authorList>
            <person name="Hacquard S."/>
            <person name="Kracher B."/>
            <person name="Hiruma K."/>
            <person name="Weinman A."/>
            <person name="Muench P."/>
            <person name="Garrido Oter R."/>
            <person name="Ver Loren van Themaat E."/>
            <person name="Dallerey J.-F."/>
            <person name="Damm U."/>
            <person name="Henrissat B."/>
            <person name="Lespinet O."/>
            <person name="Thon M."/>
            <person name="Kemen E."/>
            <person name="McHardy A.C."/>
            <person name="Schulze-Lefert P."/>
            <person name="O'Connell R.J."/>
        </authorList>
    </citation>
    <scope>NUCLEOTIDE SEQUENCE [LARGE SCALE GENOMIC DNA]</scope>
    <source>
        <strain evidence="6 7">MAFF 238704</strain>
    </source>
</reference>
<accession>A0A161W997</accession>
<keyword evidence="5" id="KW-0520">NAD</keyword>
<organism evidence="6 7">
    <name type="scientific">Colletotrichum incanum</name>
    <name type="common">Soybean anthracnose fungus</name>
    <dbReference type="NCBI Taxonomy" id="1573173"/>
    <lineage>
        <taxon>Eukaryota</taxon>
        <taxon>Fungi</taxon>
        <taxon>Dikarya</taxon>
        <taxon>Ascomycota</taxon>
        <taxon>Pezizomycotina</taxon>
        <taxon>Sordariomycetes</taxon>
        <taxon>Hypocreomycetidae</taxon>
        <taxon>Glomerellales</taxon>
        <taxon>Glomerellaceae</taxon>
        <taxon>Colletotrichum</taxon>
        <taxon>Colletotrichum spaethianum species complex</taxon>
    </lineage>
</organism>
<comment type="similarity">
    <text evidence="2">Belongs to the zinc-containing alcohol dehydrogenase family.</text>
</comment>
<evidence type="ECO:0000256" key="4">
    <source>
        <dbReference type="ARBA" id="ARBA00022833"/>
    </source>
</evidence>
<name>A0A161W997_COLIC</name>
<sequence>LIPIPLTHETANSTIEHDYLTVSDIFATGWAGIDYSGFQPGDSVAVFGAGPVGLLSAYSAILRGASKVYVVDHVEERLELAASIGAIPINFAKSDPVA</sequence>
<evidence type="ECO:0000313" key="6">
    <source>
        <dbReference type="EMBL" id="KZL80618.1"/>
    </source>
</evidence>
<evidence type="ECO:0000313" key="7">
    <source>
        <dbReference type="Proteomes" id="UP000076584"/>
    </source>
</evidence>
<proteinExistence type="inferred from homology"/>
<dbReference type="STRING" id="1573173.A0A161W997"/>
<dbReference type="PANTHER" id="PTHR42813:SF3">
    <property type="entry name" value="GLUTATHIONE-INDEPENDENT FORMALDEHYDE DEHYDROGENASE"/>
    <property type="match status" value="1"/>
</dbReference>
<dbReference type="GO" id="GO:0046872">
    <property type="term" value="F:metal ion binding"/>
    <property type="evidence" value="ECO:0007669"/>
    <property type="project" value="UniProtKB-KW"/>
</dbReference>
<keyword evidence="4" id="KW-0862">Zinc</keyword>
<gene>
    <name evidence="6" type="ORF">CI238_13364</name>
</gene>
<dbReference type="EMBL" id="LFIW01001853">
    <property type="protein sequence ID" value="KZL80618.1"/>
    <property type="molecule type" value="Genomic_DNA"/>
</dbReference>
<dbReference type="AlphaFoldDB" id="A0A161W997"/>
<evidence type="ECO:0000256" key="3">
    <source>
        <dbReference type="ARBA" id="ARBA00022723"/>
    </source>
</evidence>